<proteinExistence type="predicted"/>
<keyword evidence="3" id="KW-1185">Reference proteome</keyword>
<protein>
    <submittedName>
        <fullName evidence="2">Crp/Fnr family transcriptional regulator</fullName>
    </submittedName>
</protein>
<comment type="caution">
    <text evidence="2">The sequence shown here is derived from an EMBL/GenBank/DDBJ whole genome shotgun (WGS) entry which is preliminary data.</text>
</comment>
<organism evidence="2 3">
    <name type="scientific">Hymenobacter bucti</name>
    <dbReference type="NCBI Taxonomy" id="1844114"/>
    <lineage>
        <taxon>Bacteria</taxon>
        <taxon>Pseudomonadati</taxon>
        <taxon>Bacteroidota</taxon>
        <taxon>Cytophagia</taxon>
        <taxon>Cytophagales</taxon>
        <taxon>Hymenobacteraceae</taxon>
        <taxon>Hymenobacter</taxon>
    </lineage>
</organism>
<dbReference type="PROSITE" id="PS50042">
    <property type="entry name" value="CNMP_BINDING_3"/>
    <property type="match status" value="1"/>
</dbReference>
<dbReference type="Proteomes" id="UP001597197">
    <property type="component" value="Unassembled WGS sequence"/>
</dbReference>
<gene>
    <name evidence="2" type="ORF">ACFSDX_20575</name>
</gene>
<evidence type="ECO:0000313" key="3">
    <source>
        <dbReference type="Proteomes" id="UP001597197"/>
    </source>
</evidence>
<dbReference type="EMBL" id="JBHUFD010000018">
    <property type="protein sequence ID" value="MFD1874841.1"/>
    <property type="molecule type" value="Genomic_DNA"/>
</dbReference>
<accession>A0ABW4R0D5</accession>
<dbReference type="InterPro" id="IPR000595">
    <property type="entry name" value="cNMP-bd_dom"/>
</dbReference>
<sequence>MSDAFEQYLRMQIEVPPAEWAFLASQLGKKILAKNELWLPAGQVGRHLAFLETGVLRSFLRTDKGEINNAFFLAGSMAGAFTSFLTQAPSAWAVQALAPTRLVTISYDLFQTLYARHPCWLRWGHQVLEAQFLHKCRRETAFMRASAAEHYQALRQLYPTLEQQVAQYHIASYLGITPETLSRIRAAAPVPSLLS</sequence>
<reference evidence="3" key="1">
    <citation type="journal article" date="2019" name="Int. J. Syst. Evol. Microbiol.">
        <title>The Global Catalogue of Microorganisms (GCM) 10K type strain sequencing project: providing services to taxonomists for standard genome sequencing and annotation.</title>
        <authorList>
            <consortium name="The Broad Institute Genomics Platform"/>
            <consortium name="The Broad Institute Genome Sequencing Center for Infectious Disease"/>
            <person name="Wu L."/>
            <person name="Ma J."/>
        </authorList>
    </citation>
    <scope>NUCLEOTIDE SEQUENCE [LARGE SCALE GENOMIC DNA]</scope>
    <source>
        <strain evidence="3">CGMCC 1.15795</strain>
    </source>
</reference>
<evidence type="ECO:0000259" key="1">
    <source>
        <dbReference type="PROSITE" id="PS50042"/>
    </source>
</evidence>
<dbReference type="SUPFAM" id="SSF51206">
    <property type="entry name" value="cAMP-binding domain-like"/>
    <property type="match status" value="1"/>
</dbReference>
<dbReference type="Gene3D" id="2.60.120.10">
    <property type="entry name" value="Jelly Rolls"/>
    <property type="match status" value="1"/>
</dbReference>
<evidence type="ECO:0000313" key="2">
    <source>
        <dbReference type="EMBL" id="MFD1874841.1"/>
    </source>
</evidence>
<name>A0ABW4R0D5_9BACT</name>
<dbReference type="RefSeq" id="WP_382316978.1">
    <property type="nucleotide sequence ID" value="NZ_JBHUFD010000018.1"/>
</dbReference>
<feature type="domain" description="Cyclic nucleotide-binding" evidence="1">
    <location>
        <begin position="23"/>
        <end position="113"/>
    </location>
</feature>
<dbReference type="CDD" id="cd00038">
    <property type="entry name" value="CAP_ED"/>
    <property type="match status" value="1"/>
</dbReference>
<dbReference type="Pfam" id="PF00027">
    <property type="entry name" value="cNMP_binding"/>
    <property type="match status" value="1"/>
</dbReference>
<dbReference type="InterPro" id="IPR014710">
    <property type="entry name" value="RmlC-like_jellyroll"/>
</dbReference>
<dbReference type="InterPro" id="IPR018490">
    <property type="entry name" value="cNMP-bd_dom_sf"/>
</dbReference>